<evidence type="ECO:0000259" key="12">
    <source>
        <dbReference type="Pfam" id="PF02879"/>
    </source>
</evidence>
<keyword evidence="6" id="KW-0597">Phosphoprotein</keyword>
<dbReference type="Proteomes" id="UP000494165">
    <property type="component" value="Unassembled WGS sequence"/>
</dbReference>
<accession>A0A8S1C073</accession>
<comment type="similarity">
    <text evidence="3">Belongs to the phosphohexose mutase family.</text>
</comment>
<evidence type="ECO:0000313" key="15">
    <source>
        <dbReference type="Proteomes" id="UP000494165"/>
    </source>
</evidence>
<evidence type="ECO:0000256" key="8">
    <source>
        <dbReference type="ARBA" id="ARBA00022842"/>
    </source>
</evidence>
<evidence type="ECO:0000256" key="5">
    <source>
        <dbReference type="ARBA" id="ARBA00022526"/>
    </source>
</evidence>
<dbReference type="EMBL" id="CADEPI010000003">
    <property type="protein sequence ID" value="CAB3360443.1"/>
    <property type="molecule type" value="Genomic_DNA"/>
</dbReference>
<dbReference type="InterPro" id="IPR005845">
    <property type="entry name" value="A-D-PHexomutase_a/b/a-II"/>
</dbReference>
<keyword evidence="5" id="KW-0313">Glucose metabolism</keyword>
<dbReference type="PANTHER" id="PTHR45745">
    <property type="entry name" value="PHOSPHOMANNOMUTASE 45A"/>
    <property type="match status" value="1"/>
</dbReference>
<dbReference type="InterPro" id="IPR016066">
    <property type="entry name" value="A-D-PHexomutase_CS"/>
</dbReference>
<dbReference type="PANTHER" id="PTHR45745:SF1">
    <property type="entry name" value="PHOSPHOGLUCOMUTASE 2B-RELATED"/>
    <property type="match status" value="1"/>
</dbReference>
<dbReference type="GO" id="GO:0006006">
    <property type="term" value="P:glucose metabolic process"/>
    <property type="evidence" value="ECO:0007669"/>
    <property type="project" value="UniProtKB-KW"/>
</dbReference>
<evidence type="ECO:0000256" key="2">
    <source>
        <dbReference type="ARBA" id="ARBA00004496"/>
    </source>
</evidence>
<dbReference type="GO" id="GO:0008973">
    <property type="term" value="F:phosphopentomutase activity"/>
    <property type="evidence" value="ECO:0007669"/>
    <property type="project" value="TreeGrafter"/>
</dbReference>
<dbReference type="Gene3D" id="3.40.120.10">
    <property type="entry name" value="Alpha-D-Glucose-1,6-Bisphosphate, subunit A, domain 3"/>
    <property type="match status" value="3"/>
</dbReference>
<dbReference type="InterPro" id="IPR005846">
    <property type="entry name" value="A-D-PHexomutase_a/b/a-III"/>
</dbReference>
<evidence type="ECO:0000256" key="3">
    <source>
        <dbReference type="ARBA" id="ARBA00010231"/>
    </source>
</evidence>
<dbReference type="SUPFAM" id="SSF53738">
    <property type="entry name" value="Phosphoglucomutase, first 3 domains"/>
    <property type="match status" value="3"/>
</dbReference>
<dbReference type="FunFam" id="3.40.120.10:FF:000017">
    <property type="entry name" value="glucose 1,6-bisphosphate synthase"/>
    <property type="match status" value="1"/>
</dbReference>
<feature type="domain" description="Alpha-D-phosphohexomutase alpha/beta/alpha" evidence="13">
    <location>
        <begin position="367"/>
        <end position="487"/>
    </location>
</feature>
<dbReference type="CDD" id="cd05799">
    <property type="entry name" value="PGM2"/>
    <property type="match status" value="1"/>
</dbReference>
<evidence type="ECO:0000256" key="7">
    <source>
        <dbReference type="ARBA" id="ARBA00022723"/>
    </source>
</evidence>
<sequence>MSTPPTTGKIIQWNLLSTLLTKLLLRHFNKLVQEVSKMETPMALSDKINEWLEWDKNEKTRLEVKKLMSSGDNEKLQKLLMSRMEFGTAGLRGRMGPGYSQMNDLVIIQTSQGLASYLRSCNDKSTKQGVVIGFDGRHNSRRFAELSAIAFLQKDIPVYLYSHLCPTPFVPFAVDLFGCAAGVMVTASHNPKDDNGYKVYWGNGAQIISPHDKNIQASILNNLAPWAKAWDTNFLEKHADLQDPLPKVMKEYYSILSENVLDRHCNESSSTKIVYTAMHGVGYTYMVEAFKVAGFKPFVSVKEQQDPDPEFSTVDFPNPEEGQSALDLALQTADREGCSLILANDPDSDRLAAAEQGPGGEWHVFSGNELGALLGWWMLHSYRKKNPTADLSNAYMLASTVSSKLLRSMGKKEGFNFIETLTGFKWMGNKSRELESQGHTVLFAYEEAIGFMCGTSVVDKDGISAAVRVAELIAYLDQEGSTLLKKLNDIYTEYGYHISLNSYYLCYEPPTIKRLFDQLRTIGGKTNSYPDSILDGKYKVVSVRDLTTGYDTSQPGNKAILPVSRSSQMITFEFENGLVATLRTSGTEPKIKYYTELCASPQQQDKEKLHKILREMVDAICTEFLKPEAFGLKARPT</sequence>
<evidence type="ECO:0000256" key="10">
    <source>
        <dbReference type="ARBA" id="ARBA00023277"/>
    </source>
</evidence>
<dbReference type="AlphaFoldDB" id="A0A8S1C073"/>
<name>A0A8S1C073_9INSE</name>
<keyword evidence="9" id="KW-0413">Isomerase</keyword>
<evidence type="ECO:0000259" key="13">
    <source>
        <dbReference type="Pfam" id="PF02880"/>
    </source>
</evidence>
<evidence type="ECO:0000256" key="4">
    <source>
        <dbReference type="ARBA" id="ARBA00022490"/>
    </source>
</evidence>
<keyword evidence="4" id="KW-0963">Cytoplasm</keyword>
<dbReference type="PROSITE" id="PS00710">
    <property type="entry name" value="PGM_PMM"/>
    <property type="match status" value="1"/>
</dbReference>
<evidence type="ECO:0000313" key="14">
    <source>
        <dbReference type="EMBL" id="CAB3360443.1"/>
    </source>
</evidence>
<dbReference type="GO" id="GO:0000287">
    <property type="term" value="F:magnesium ion binding"/>
    <property type="evidence" value="ECO:0007669"/>
    <property type="project" value="InterPro"/>
</dbReference>
<comment type="cofactor">
    <cofactor evidence="1">
        <name>Mg(2+)</name>
        <dbReference type="ChEBI" id="CHEBI:18420"/>
    </cofactor>
</comment>
<dbReference type="OrthoDB" id="8300170at2759"/>
<dbReference type="GO" id="GO:0005737">
    <property type="term" value="C:cytoplasm"/>
    <property type="evidence" value="ECO:0007669"/>
    <property type="project" value="UniProtKB-SubCell"/>
</dbReference>
<dbReference type="SUPFAM" id="SSF55957">
    <property type="entry name" value="Phosphoglucomutase, C-terminal domain"/>
    <property type="match status" value="1"/>
</dbReference>
<organism evidence="14 15">
    <name type="scientific">Cloeon dipterum</name>
    <dbReference type="NCBI Taxonomy" id="197152"/>
    <lineage>
        <taxon>Eukaryota</taxon>
        <taxon>Metazoa</taxon>
        <taxon>Ecdysozoa</taxon>
        <taxon>Arthropoda</taxon>
        <taxon>Hexapoda</taxon>
        <taxon>Insecta</taxon>
        <taxon>Pterygota</taxon>
        <taxon>Palaeoptera</taxon>
        <taxon>Ephemeroptera</taxon>
        <taxon>Pisciforma</taxon>
        <taxon>Baetidae</taxon>
        <taxon>Cloeon</taxon>
    </lineage>
</organism>
<dbReference type="FunFam" id="3.40.120.10:FF:000035">
    <property type="entry name" value="Pgm3p"/>
    <property type="match status" value="1"/>
</dbReference>
<dbReference type="InterPro" id="IPR016055">
    <property type="entry name" value="A-D-PHexomutase_a/b/a-I/II/III"/>
</dbReference>
<dbReference type="InterPro" id="IPR005844">
    <property type="entry name" value="A-D-PHexomutase_a/b/a-I"/>
</dbReference>
<evidence type="ECO:0000256" key="9">
    <source>
        <dbReference type="ARBA" id="ARBA00023235"/>
    </source>
</evidence>
<keyword evidence="15" id="KW-1185">Reference proteome</keyword>
<keyword evidence="8" id="KW-0460">Magnesium</keyword>
<dbReference type="Pfam" id="PF02880">
    <property type="entry name" value="PGM_PMM_III"/>
    <property type="match status" value="1"/>
</dbReference>
<reference evidence="14 15" key="1">
    <citation type="submission" date="2020-04" db="EMBL/GenBank/DDBJ databases">
        <authorList>
            <person name="Alioto T."/>
            <person name="Alioto T."/>
            <person name="Gomez Garrido J."/>
        </authorList>
    </citation>
    <scope>NUCLEOTIDE SEQUENCE [LARGE SCALE GENOMIC DNA]</scope>
</reference>
<feature type="domain" description="Alpha-D-phosphohexomutase alpha/beta/alpha" evidence="12">
    <location>
        <begin position="252"/>
        <end position="355"/>
    </location>
</feature>
<comment type="subcellular location">
    <subcellularLocation>
        <location evidence="2">Cytoplasm</location>
    </subcellularLocation>
</comment>
<keyword evidence="10" id="KW-0119">Carbohydrate metabolism</keyword>
<dbReference type="Pfam" id="PF02878">
    <property type="entry name" value="PGM_PMM_I"/>
    <property type="match status" value="1"/>
</dbReference>
<evidence type="ECO:0008006" key="16">
    <source>
        <dbReference type="Google" id="ProtNLM"/>
    </source>
</evidence>
<evidence type="ECO:0000256" key="6">
    <source>
        <dbReference type="ARBA" id="ARBA00022553"/>
    </source>
</evidence>
<gene>
    <name evidence="14" type="ORF">CLODIP_2_CD08940</name>
</gene>
<dbReference type="GO" id="GO:0006166">
    <property type="term" value="P:purine ribonucleoside salvage"/>
    <property type="evidence" value="ECO:0007669"/>
    <property type="project" value="TreeGrafter"/>
</dbReference>
<protein>
    <recommendedName>
        <fullName evidence="16">Phosphoglucomutase-2</fullName>
    </recommendedName>
</protein>
<feature type="domain" description="Alpha-D-phosphohexomutase alpha/beta/alpha" evidence="11">
    <location>
        <begin position="84"/>
        <end position="221"/>
    </location>
</feature>
<evidence type="ECO:0000259" key="11">
    <source>
        <dbReference type="Pfam" id="PF02878"/>
    </source>
</evidence>
<evidence type="ECO:0000256" key="1">
    <source>
        <dbReference type="ARBA" id="ARBA00001946"/>
    </source>
</evidence>
<keyword evidence="7" id="KW-0479">Metal-binding</keyword>
<comment type="caution">
    <text evidence="14">The sequence shown here is derived from an EMBL/GenBank/DDBJ whole genome shotgun (WGS) entry which is preliminary data.</text>
</comment>
<dbReference type="GO" id="GO:0005634">
    <property type="term" value="C:nucleus"/>
    <property type="evidence" value="ECO:0007669"/>
    <property type="project" value="TreeGrafter"/>
</dbReference>
<proteinExistence type="inferred from homology"/>
<dbReference type="Pfam" id="PF02879">
    <property type="entry name" value="PGM_PMM_II"/>
    <property type="match status" value="1"/>
</dbReference>
<dbReference type="InterPro" id="IPR036900">
    <property type="entry name" value="A-D-PHexomutase_C_sf"/>
</dbReference>